<dbReference type="SUPFAM" id="SSF55797">
    <property type="entry name" value="PR-1-like"/>
    <property type="match status" value="1"/>
</dbReference>
<dbReference type="InterPro" id="IPR014044">
    <property type="entry name" value="CAP_dom"/>
</dbReference>
<sequence>MFTPKVHFCAKKFVAPALAAAVALGVGVAPAEASSSLSSFGGVNLPVPSANLPVAPAAAAKPVAPASSRVQNIINYTNDYRKAHGLRPVRANGALNGLAQDWANQLVRADKLSHRPQHWNYYPANIPAGGENVLQAWSDYSDALLVKLWYESPGHRKIMLDPRAKTIGVGVAINSEGKLYAVQNYGR</sequence>
<evidence type="ECO:0000259" key="2">
    <source>
        <dbReference type="SMART" id="SM00198"/>
    </source>
</evidence>
<feature type="domain" description="SCP" evidence="2">
    <location>
        <begin position="68"/>
        <end position="186"/>
    </location>
</feature>
<proteinExistence type="predicted"/>
<feature type="signal peptide" evidence="1">
    <location>
        <begin position="1"/>
        <end position="19"/>
    </location>
</feature>
<dbReference type="CDD" id="cd05379">
    <property type="entry name" value="CAP_bacterial"/>
    <property type="match status" value="1"/>
</dbReference>
<dbReference type="Proteomes" id="UP001174347">
    <property type="component" value="Unassembled WGS sequence"/>
</dbReference>
<dbReference type="InterPro" id="IPR035940">
    <property type="entry name" value="CAP_sf"/>
</dbReference>
<keyword evidence="1" id="KW-0732">Signal</keyword>
<feature type="chain" id="PRO_5047099515" evidence="1">
    <location>
        <begin position="20"/>
        <end position="187"/>
    </location>
</feature>
<dbReference type="PANTHER" id="PTHR31157:SF1">
    <property type="entry name" value="SCP DOMAIN-CONTAINING PROTEIN"/>
    <property type="match status" value="1"/>
</dbReference>
<protein>
    <submittedName>
        <fullName evidence="3">CAP domain-containing protein</fullName>
    </submittedName>
</protein>
<comment type="caution">
    <text evidence="3">The sequence shown here is derived from an EMBL/GenBank/DDBJ whole genome shotgun (WGS) entry which is preliminary data.</text>
</comment>
<evidence type="ECO:0000313" key="4">
    <source>
        <dbReference type="Proteomes" id="UP001174347"/>
    </source>
</evidence>
<dbReference type="SMART" id="SM00198">
    <property type="entry name" value="SCP"/>
    <property type="match status" value="1"/>
</dbReference>
<dbReference type="EMBL" id="JAUKFM010000003">
    <property type="protein sequence ID" value="MDN8620051.1"/>
    <property type="molecule type" value="Genomic_DNA"/>
</dbReference>
<evidence type="ECO:0000313" key="3">
    <source>
        <dbReference type="EMBL" id="MDN8620051.1"/>
    </source>
</evidence>
<name>A0ABT8Q6I3_9CORY</name>
<reference evidence="3" key="1">
    <citation type="submission" date="2023-07" db="EMBL/GenBank/DDBJ databases">
        <title>Insights into the diversity of cutaneous corynebacteria.</title>
        <authorList>
            <person name="Bruggemann H."/>
            <person name="Poehlein A."/>
        </authorList>
    </citation>
    <scope>NUCLEOTIDE SEQUENCE</scope>
    <source>
        <strain evidence="3">P7_F1</strain>
    </source>
</reference>
<organism evidence="3 4">
    <name type="scientific">Corynebacterium kefirresidentii</name>
    <dbReference type="NCBI Taxonomy" id="1979527"/>
    <lineage>
        <taxon>Bacteria</taxon>
        <taxon>Bacillati</taxon>
        <taxon>Actinomycetota</taxon>
        <taxon>Actinomycetes</taxon>
        <taxon>Mycobacteriales</taxon>
        <taxon>Corynebacteriaceae</taxon>
        <taxon>Corynebacterium</taxon>
    </lineage>
</organism>
<dbReference type="PANTHER" id="PTHR31157">
    <property type="entry name" value="SCP DOMAIN-CONTAINING PROTEIN"/>
    <property type="match status" value="1"/>
</dbReference>
<accession>A0ABT8Q6I3</accession>
<gene>
    <name evidence="3" type="ORF">Q0N36_05570</name>
</gene>
<dbReference type="Gene3D" id="3.40.33.10">
    <property type="entry name" value="CAP"/>
    <property type="match status" value="1"/>
</dbReference>
<dbReference type="RefSeq" id="WP_023020734.1">
    <property type="nucleotide sequence ID" value="NZ_CP175769.1"/>
</dbReference>
<evidence type="ECO:0000256" key="1">
    <source>
        <dbReference type="SAM" id="SignalP"/>
    </source>
</evidence>
<keyword evidence="4" id="KW-1185">Reference proteome</keyword>
<dbReference type="Pfam" id="PF00188">
    <property type="entry name" value="CAP"/>
    <property type="match status" value="1"/>
</dbReference>